<dbReference type="HOGENOM" id="CLU_855571_0_0_1"/>
<organism evidence="2 3">
    <name type="scientific">Penicillium italicum</name>
    <name type="common">Blue mold</name>
    <dbReference type="NCBI Taxonomy" id="40296"/>
    <lineage>
        <taxon>Eukaryota</taxon>
        <taxon>Fungi</taxon>
        <taxon>Dikarya</taxon>
        <taxon>Ascomycota</taxon>
        <taxon>Pezizomycotina</taxon>
        <taxon>Eurotiomycetes</taxon>
        <taxon>Eurotiomycetidae</taxon>
        <taxon>Eurotiales</taxon>
        <taxon>Aspergillaceae</taxon>
        <taxon>Penicillium</taxon>
    </lineage>
</organism>
<dbReference type="InterPro" id="IPR036396">
    <property type="entry name" value="Cyt_P450_sf"/>
</dbReference>
<dbReference type="Gene3D" id="1.10.630.10">
    <property type="entry name" value="Cytochrome P450"/>
    <property type="match status" value="1"/>
</dbReference>
<dbReference type="GO" id="GO:0043386">
    <property type="term" value="P:mycotoxin biosynthetic process"/>
    <property type="evidence" value="ECO:0007669"/>
    <property type="project" value="UniProtKB-ARBA"/>
</dbReference>
<sequence>MVWLTPAQLRPRLTFLGPVIRTHPNEIHVFDRTAYDQIYRVGTEFDKCQNFYDHPLGEGSHFNMPDLKSSKLRRDMFASALSRAAVQKAEPRLRDTVLRFIQVLRRSAEMNDVVDMTAAFHSLTTDAIMHFAWGINFGAIDTKDFNFPTIERMNYFLVGAVILRTFHSIMRPFFTFAFRFPLIAKFNSTFRAAHWLRESCNRIVENSVAKSNIDDIGLFSSALKQHRESGLPNVRELTSEAIVFLVGGEESSANTLIHELHQAIPQEETLPSVATLEKIPFLTAVVKESLRFSHGAPGRLPRVVPNQGALLCGYSIPKEVKNALL</sequence>
<dbReference type="OrthoDB" id="3945418at2759"/>
<dbReference type="GO" id="GO:0016705">
    <property type="term" value="F:oxidoreductase activity, acting on paired donors, with incorporation or reduction of molecular oxygen"/>
    <property type="evidence" value="ECO:0007669"/>
    <property type="project" value="InterPro"/>
</dbReference>
<dbReference type="OMA" id="PEWHRRY"/>
<protein>
    <submittedName>
        <fullName evidence="2">Cytochrome P450</fullName>
    </submittedName>
</protein>
<gene>
    <name evidence="2" type="ORF">PITC_002770</name>
</gene>
<comment type="similarity">
    <text evidence="1">Belongs to the cytochrome P450 family.</text>
</comment>
<dbReference type="GO" id="GO:0020037">
    <property type="term" value="F:heme binding"/>
    <property type="evidence" value="ECO:0007669"/>
    <property type="project" value="InterPro"/>
</dbReference>
<dbReference type="InterPro" id="IPR001128">
    <property type="entry name" value="Cyt_P450"/>
</dbReference>
<keyword evidence="3" id="KW-1185">Reference proteome</keyword>
<evidence type="ECO:0000313" key="2">
    <source>
        <dbReference type="EMBL" id="KGO74632.1"/>
    </source>
</evidence>
<dbReference type="InterPro" id="IPR050121">
    <property type="entry name" value="Cytochrome_P450_monoxygenase"/>
</dbReference>
<dbReference type="SUPFAM" id="SSF48264">
    <property type="entry name" value="Cytochrome P450"/>
    <property type="match status" value="1"/>
</dbReference>
<comment type="caution">
    <text evidence="2">The sequence shown here is derived from an EMBL/GenBank/DDBJ whole genome shotgun (WGS) entry which is preliminary data.</text>
</comment>
<name>A0A0A2L3G2_PENIT</name>
<evidence type="ECO:0000313" key="3">
    <source>
        <dbReference type="Proteomes" id="UP000030104"/>
    </source>
</evidence>
<dbReference type="STRING" id="40296.A0A0A2L3G2"/>
<dbReference type="AlphaFoldDB" id="A0A0A2L3G2"/>
<dbReference type="Proteomes" id="UP000030104">
    <property type="component" value="Unassembled WGS sequence"/>
</dbReference>
<dbReference type="PhylomeDB" id="A0A0A2L3G2"/>
<dbReference type="EMBL" id="JQGA01000591">
    <property type="protein sequence ID" value="KGO74632.1"/>
    <property type="molecule type" value="Genomic_DNA"/>
</dbReference>
<dbReference type="PANTHER" id="PTHR24305">
    <property type="entry name" value="CYTOCHROME P450"/>
    <property type="match status" value="1"/>
</dbReference>
<evidence type="ECO:0000256" key="1">
    <source>
        <dbReference type="ARBA" id="ARBA00010617"/>
    </source>
</evidence>
<reference evidence="2 3" key="1">
    <citation type="journal article" date="2015" name="Mol. Plant Microbe Interact.">
        <title>Genome, transcriptome, and functional analyses of Penicillium expansum provide new insights into secondary metabolism and pathogenicity.</title>
        <authorList>
            <person name="Ballester A.R."/>
            <person name="Marcet-Houben M."/>
            <person name="Levin E."/>
            <person name="Sela N."/>
            <person name="Selma-Lazaro C."/>
            <person name="Carmona L."/>
            <person name="Wisniewski M."/>
            <person name="Droby S."/>
            <person name="Gonzalez-Candelas L."/>
            <person name="Gabaldon T."/>
        </authorList>
    </citation>
    <scope>NUCLEOTIDE SEQUENCE [LARGE SCALE GENOMIC DNA]</scope>
    <source>
        <strain evidence="2 3">PHI-1</strain>
    </source>
</reference>
<dbReference type="GO" id="GO:0004497">
    <property type="term" value="F:monooxygenase activity"/>
    <property type="evidence" value="ECO:0007669"/>
    <property type="project" value="InterPro"/>
</dbReference>
<proteinExistence type="inferred from homology"/>
<dbReference type="Pfam" id="PF00067">
    <property type="entry name" value="p450"/>
    <property type="match status" value="1"/>
</dbReference>
<dbReference type="PANTHER" id="PTHR24305:SF166">
    <property type="entry name" value="CYTOCHROME P450 12A4, MITOCHONDRIAL-RELATED"/>
    <property type="match status" value="1"/>
</dbReference>
<accession>A0A0A2L3G2</accession>
<dbReference type="GO" id="GO:0005506">
    <property type="term" value="F:iron ion binding"/>
    <property type="evidence" value="ECO:0007669"/>
    <property type="project" value="InterPro"/>
</dbReference>